<feature type="non-terminal residue" evidence="2">
    <location>
        <position position="1"/>
    </location>
</feature>
<feature type="compositionally biased region" description="Acidic residues" evidence="1">
    <location>
        <begin position="32"/>
        <end position="41"/>
    </location>
</feature>
<keyword evidence="3" id="KW-1185">Reference proteome</keyword>
<proteinExistence type="predicted"/>
<evidence type="ECO:0000313" key="3">
    <source>
        <dbReference type="Proteomes" id="UP001151760"/>
    </source>
</evidence>
<sequence>QADGGQSSRVPVPLPEDPYEAIRQAYLVGTDIESEPFGDLETETHESPHTVVSPTSLPDSTPPAYHAEEPEDSDTSGARSMSLYFTAPLSPDHPLTHTSPTLVPLLHKTASMAVHVSPAMSPSLSTSIAEVVAMSDSVFHKRFRSSYDSLPSPTLPVRKRYRGTSELILDTDSEEEEDEEVDESLDSDSESEDAEDEGHAIRDEGLAAGDEGLAVGNKGLGGDEAVPESRQRATLVVETAVGEPLGLGYEAFRRREIALREGQMPSVFEIGQGSGSVPEPEGPERVSAFRQPSLTTWIDPEDGRTYIDIPVYPPPAPPVQTPPSPEWSSGSLPISLAASAVPSPVSSPMISLTVPSSGYMGLFTRSKAVRDDIFSQRYRLRSLEHKQERIVVTFGALWRPVLALEAWAGCVDTQMADMSQAGYDDHRLVHDLLVEQAALQCELQEMRGRVTALEQERDRREQ</sequence>
<reference evidence="2" key="2">
    <citation type="submission" date="2022-01" db="EMBL/GenBank/DDBJ databases">
        <authorList>
            <person name="Yamashiro T."/>
            <person name="Shiraishi A."/>
            <person name="Satake H."/>
            <person name="Nakayama K."/>
        </authorList>
    </citation>
    <scope>NUCLEOTIDE SEQUENCE</scope>
</reference>
<evidence type="ECO:0000256" key="1">
    <source>
        <dbReference type="SAM" id="MobiDB-lite"/>
    </source>
</evidence>
<gene>
    <name evidence="2" type="ORF">Tco_1018705</name>
</gene>
<feature type="region of interest" description="Disordered" evidence="1">
    <location>
        <begin position="30"/>
        <end position="78"/>
    </location>
</feature>
<accession>A0ABQ5FVA2</accession>
<feature type="region of interest" description="Disordered" evidence="1">
    <location>
        <begin position="163"/>
        <end position="228"/>
    </location>
</feature>
<protein>
    <submittedName>
        <fullName evidence="2">Uncharacterized protein</fullName>
    </submittedName>
</protein>
<dbReference type="Proteomes" id="UP001151760">
    <property type="component" value="Unassembled WGS sequence"/>
</dbReference>
<organism evidence="2 3">
    <name type="scientific">Tanacetum coccineum</name>
    <dbReference type="NCBI Taxonomy" id="301880"/>
    <lineage>
        <taxon>Eukaryota</taxon>
        <taxon>Viridiplantae</taxon>
        <taxon>Streptophyta</taxon>
        <taxon>Embryophyta</taxon>
        <taxon>Tracheophyta</taxon>
        <taxon>Spermatophyta</taxon>
        <taxon>Magnoliopsida</taxon>
        <taxon>eudicotyledons</taxon>
        <taxon>Gunneridae</taxon>
        <taxon>Pentapetalae</taxon>
        <taxon>asterids</taxon>
        <taxon>campanulids</taxon>
        <taxon>Asterales</taxon>
        <taxon>Asteraceae</taxon>
        <taxon>Asteroideae</taxon>
        <taxon>Anthemideae</taxon>
        <taxon>Anthemidinae</taxon>
        <taxon>Tanacetum</taxon>
    </lineage>
</organism>
<evidence type="ECO:0000313" key="2">
    <source>
        <dbReference type="EMBL" id="GJT67225.1"/>
    </source>
</evidence>
<name>A0ABQ5FVA2_9ASTR</name>
<comment type="caution">
    <text evidence="2">The sequence shown here is derived from an EMBL/GenBank/DDBJ whole genome shotgun (WGS) entry which is preliminary data.</text>
</comment>
<feature type="compositionally biased region" description="Acidic residues" evidence="1">
    <location>
        <begin position="169"/>
        <end position="196"/>
    </location>
</feature>
<reference evidence="2" key="1">
    <citation type="journal article" date="2022" name="Int. J. Mol. Sci.">
        <title>Draft Genome of Tanacetum Coccineum: Genomic Comparison of Closely Related Tanacetum-Family Plants.</title>
        <authorList>
            <person name="Yamashiro T."/>
            <person name="Shiraishi A."/>
            <person name="Nakayama K."/>
            <person name="Satake H."/>
        </authorList>
    </citation>
    <scope>NUCLEOTIDE SEQUENCE</scope>
</reference>
<dbReference type="EMBL" id="BQNB010017788">
    <property type="protein sequence ID" value="GJT67225.1"/>
    <property type="molecule type" value="Genomic_DNA"/>
</dbReference>
<feature type="compositionally biased region" description="Polar residues" evidence="1">
    <location>
        <begin position="50"/>
        <end position="59"/>
    </location>
</feature>